<dbReference type="RefSeq" id="WP_037240563.1">
    <property type="nucleotide sequence ID" value="NZ_JAEMUK010000014.1"/>
</dbReference>
<keyword evidence="1" id="KW-0808">Transferase</keyword>
<dbReference type="AlphaFoldDB" id="A0A8I1KJY2"/>
<dbReference type="Proteomes" id="UP000623250">
    <property type="component" value="Unassembled WGS sequence"/>
</dbReference>
<gene>
    <name evidence="1" type="ORF">JDN41_07960</name>
</gene>
<dbReference type="InterPro" id="IPR007434">
    <property type="entry name" value="FemAB-like"/>
</dbReference>
<accession>A0A8I1KJY2</accession>
<evidence type="ECO:0000313" key="2">
    <source>
        <dbReference type="Proteomes" id="UP000623250"/>
    </source>
</evidence>
<reference evidence="1 2" key="1">
    <citation type="submission" date="2020-12" db="EMBL/GenBank/DDBJ databases">
        <title>Revised draft genomes of Rhodomicrobium vannielii ATCC 17100 and Rhodomicrobium udaipurense JA643.</title>
        <authorList>
            <person name="Conners E.M."/>
            <person name="Davenport E.J."/>
            <person name="Bose A."/>
        </authorList>
    </citation>
    <scope>NUCLEOTIDE SEQUENCE [LARGE SCALE GENOMIC DNA]</scope>
    <source>
        <strain evidence="1 2">JA643</strain>
    </source>
</reference>
<dbReference type="SUPFAM" id="SSF55729">
    <property type="entry name" value="Acyl-CoA N-acyltransferases (Nat)"/>
    <property type="match status" value="1"/>
</dbReference>
<dbReference type="InterPro" id="IPR016181">
    <property type="entry name" value="Acyl_CoA_acyltransferase"/>
</dbReference>
<proteinExistence type="predicted"/>
<dbReference type="GO" id="GO:0016740">
    <property type="term" value="F:transferase activity"/>
    <property type="evidence" value="ECO:0007669"/>
    <property type="project" value="UniProtKB-KW"/>
</dbReference>
<dbReference type="PANTHER" id="PTHR47017:SF1">
    <property type="entry name" value="ACYL-COA"/>
    <property type="match status" value="1"/>
</dbReference>
<sequence length="415" mass="47575">MSSLLERAEYVRGPVARSAELGVPAKGSVSVVERRSLAGMPAWSNAFAHLRKDNRYYEIVEDTVCPEFRYRYFALTDRFGRAMAVQPFFVLDQDLVAGSGARLKGFVDRVRRIWPRFLTMRTLMMGCAAGEGHLAAKDQATRVREAEVLSADIVRLARAEKASLIVLKEFPAEYREALSAFRERGFTAVPSMPMTRLDISAYKSFDDYLNKAIKSKRRTEFRKKFKAAEQSAPIELEVRHNAGDALDQIFALYEQVYEKSDMKFEKLTKGYFAELGRRMPDKARFFIWRQEGRVIAFSLCLIEGDKLYGEYLGLDYTIALQLHLYFYVMRDTISWAIANGFKEIVSTSLGYGPKLQMRHELRPLDLYVRHTSPVANAILKRVLPYLEPTRGEETLQKFPNYAELCPAPRFGADKR</sequence>
<evidence type="ECO:0000313" key="1">
    <source>
        <dbReference type="EMBL" id="MBJ7543491.1"/>
    </source>
</evidence>
<comment type="caution">
    <text evidence="1">The sequence shown here is derived from an EMBL/GenBank/DDBJ whole genome shotgun (WGS) entry which is preliminary data.</text>
</comment>
<keyword evidence="2" id="KW-1185">Reference proteome</keyword>
<dbReference type="Gene3D" id="3.40.630.30">
    <property type="match status" value="1"/>
</dbReference>
<dbReference type="PANTHER" id="PTHR47017">
    <property type="entry name" value="ACYL-COA"/>
    <property type="match status" value="1"/>
</dbReference>
<dbReference type="Pfam" id="PF04339">
    <property type="entry name" value="FemAB_like"/>
    <property type="match status" value="1"/>
</dbReference>
<dbReference type="EMBL" id="JAEMUK010000014">
    <property type="protein sequence ID" value="MBJ7543491.1"/>
    <property type="molecule type" value="Genomic_DNA"/>
</dbReference>
<name>A0A8I1KJY2_9HYPH</name>
<organism evidence="1 2">
    <name type="scientific">Rhodomicrobium udaipurense</name>
    <dbReference type="NCBI Taxonomy" id="1202716"/>
    <lineage>
        <taxon>Bacteria</taxon>
        <taxon>Pseudomonadati</taxon>
        <taxon>Pseudomonadota</taxon>
        <taxon>Alphaproteobacteria</taxon>
        <taxon>Hyphomicrobiales</taxon>
        <taxon>Hyphomicrobiaceae</taxon>
        <taxon>Rhodomicrobium</taxon>
    </lineage>
</organism>
<protein>
    <submittedName>
        <fullName evidence="1">GNAT family N-acetyltransferase</fullName>
    </submittedName>
</protein>